<dbReference type="Proteomes" id="UP001165960">
    <property type="component" value="Unassembled WGS sequence"/>
</dbReference>
<protein>
    <submittedName>
        <fullName evidence="1">Uncharacterized protein</fullName>
    </submittedName>
</protein>
<sequence length="263" mass="30098">MARSEFWDFARRLEAQPHAAPHNNLGGDMSSMAAPNDPIFWLHHAMIDRIYASWQVNNPNKYIPDGEDEPLPVYSQTTVKDTFDTRAYPYCYEYASLISSSSPTDIPHPRSPQSSNPQQRNFGPTQPNPNSNFKTSPRPQPTLTRRSNTVQQEATSTIHLEVQPGVSLAIDLVQIANETNAWALLQRICPTTLCPTKPSKSKPKLIHLPRPVNEGWIKNNNYPILNFRFYEIQYAIHIYNKNLEISRKPKKCKPKSPNLMKYQ</sequence>
<dbReference type="EMBL" id="QTSX02000014">
    <property type="protein sequence ID" value="KAJ9090144.1"/>
    <property type="molecule type" value="Genomic_DNA"/>
</dbReference>
<proteinExistence type="predicted"/>
<keyword evidence="2" id="KW-1185">Reference proteome</keyword>
<gene>
    <name evidence="1" type="ORF">DSO57_1005315</name>
</gene>
<evidence type="ECO:0000313" key="2">
    <source>
        <dbReference type="Proteomes" id="UP001165960"/>
    </source>
</evidence>
<accession>A0ACC2USR9</accession>
<reference evidence="1" key="1">
    <citation type="submission" date="2022-04" db="EMBL/GenBank/DDBJ databases">
        <title>Genome of the entomopathogenic fungus Entomophthora muscae.</title>
        <authorList>
            <person name="Elya C."/>
            <person name="Lovett B.R."/>
            <person name="Lee E."/>
            <person name="Macias A.M."/>
            <person name="Hajek A.E."/>
            <person name="De Bivort B.L."/>
            <person name="Kasson M.T."/>
            <person name="De Fine Licht H.H."/>
            <person name="Stajich J.E."/>
        </authorList>
    </citation>
    <scope>NUCLEOTIDE SEQUENCE</scope>
    <source>
        <strain evidence="1">Berkeley</strain>
    </source>
</reference>
<comment type="caution">
    <text evidence="1">The sequence shown here is derived from an EMBL/GenBank/DDBJ whole genome shotgun (WGS) entry which is preliminary data.</text>
</comment>
<evidence type="ECO:0000313" key="1">
    <source>
        <dbReference type="EMBL" id="KAJ9090144.1"/>
    </source>
</evidence>
<name>A0ACC2USR9_9FUNG</name>
<organism evidence="1 2">
    <name type="scientific">Entomophthora muscae</name>
    <dbReference type="NCBI Taxonomy" id="34485"/>
    <lineage>
        <taxon>Eukaryota</taxon>
        <taxon>Fungi</taxon>
        <taxon>Fungi incertae sedis</taxon>
        <taxon>Zoopagomycota</taxon>
        <taxon>Entomophthoromycotina</taxon>
        <taxon>Entomophthoromycetes</taxon>
        <taxon>Entomophthorales</taxon>
        <taxon>Entomophthoraceae</taxon>
        <taxon>Entomophthora</taxon>
    </lineage>
</organism>